<name>A0A848DG16_9PSEU</name>
<evidence type="ECO:0000259" key="2">
    <source>
        <dbReference type="Pfam" id="PF10756"/>
    </source>
</evidence>
<feature type="transmembrane region" description="Helical" evidence="1">
    <location>
        <begin position="12"/>
        <end position="35"/>
    </location>
</feature>
<dbReference type="Pfam" id="PF10756">
    <property type="entry name" value="bPH_6"/>
    <property type="match status" value="1"/>
</dbReference>
<evidence type="ECO:0000313" key="3">
    <source>
        <dbReference type="EMBL" id="NMH91499.1"/>
    </source>
</evidence>
<sequence>MQPLRWSPPAVLVVLAWLGTAGAVAWFVLLLLSQADPAGRLLSGVAAVGLLVAAVFGTVARPRLAADTSGVTVRGLGAPHHHPWSRVPGVRVLRTRRFGRETPLLELDVVGEDGRERLFVFGRLDLGEDPEEVGDRLLALRAG</sequence>
<dbReference type="AlphaFoldDB" id="A0A848DG16"/>
<comment type="caution">
    <text evidence="3">The sequence shown here is derived from an EMBL/GenBank/DDBJ whole genome shotgun (WGS) entry which is preliminary data.</text>
</comment>
<keyword evidence="1" id="KW-1133">Transmembrane helix</keyword>
<feature type="transmembrane region" description="Helical" evidence="1">
    <location>
        <begin position="41"/>
        <end position="60"/>
    </location>
</feature>
<keyword evidence="1" id="KW-0812">Transmembrane</keyword>
<organism evidence="3 4">
    <name type="scientific">Pseudonocardia bannensis</name>
    <dbReference type="NCBI Taxonomy" id="630973"/>
    <lineage>
        <taxon>Bacteria</taxon>
        <taxon>Bacillati</taxon>
        <taxon>Actinomycetota</taxon>
        <taxon>Actinomycetes</taxon>
        <taxon>Pseudonocardiales</taxon>
        <taxon>Pseudonocardiaceae</taxon>
        <taxon>Pseudonocardia</taxon>
    </lineage>
</organism>
<dbReference type="Proteomes" id="UP000586918">
    <property type="component" value="Unassembled WGS sequence"/>
</dbReference>
<feature type="domain" description="Low molecular weight protein antigen 6 PH" evidence="2">
    <location>
        <begin position="61"/>
        <end position="141"/>
    </location>
</feature>
<proteinExistence type="predicted"/>
<protein>
    <submittedName>
        <fullName evidence="3">PH domain-containing protein</fullName>
    </submittedName>
</protein>
<keyword evidence="4" id="KW-1185">Reference proteome</keyword>
<evidence type="ECO:0000256" key="1">
    <source>
        <dbReference type="SAM" id="Phobius"/>
    </source>
</evidence>
<reference evidence="3 4" key="1">
    <citation type="submission" date="2020-04" db="EMBL/GenBank/DDBJ databases">
        <authorList>
            <person name="Klaysubun C."/>
            <person name="Duangmal K."/>
            <person name="Lipun K."/>
        </authorList>
    </citation>
    <scope>NUCLEOTIDE SEQUENCE [LARGE SCALE GENOMIC DNA]</scope>
    <source>
        <strain evidence="3 4">DSM 45300</strain>
    </source>
</reference>
<evidence type="ECO:0000313" key="4">
    <source>
        <dbReference type="Proteomes" id="UP000586918"/>
    </source>
</evidence>
<dbReference type="EMBL" id="JAAXKZ010000019">
    <property type="protein sequence ID" value="NMH91499.1"/>
    <property type="molecule type" value="Genomic_DNA"/>
</dbReference>
<dbReference type="InterPro" id="IPR019692">
    <property type="entry name" value="CFP-6_PH"/>
</dbReference>
<accession>A0A848DG16</accession>
<dbReference type="RefSeq" id="WP_169411610.1">
    <property type="nucleotide sequence ID" value="NZ_JAAXKZ010000019.1"/>
</dbReference>
<keyword evidence="1" id="KW-0472">Membrane</keyword>
<gene>
    <name evidence="3" type="ORF">HF519_07845</name>
</gene>